<dbReference type="EMBL" id="DTCK01000007">
    <property type="protein sequence ID" value="HGQ35105.1"/>
    <property type="molecule type" value="Genomic_DNA"/>
</dbReference>
<dbReference type="AlphaFoldDB" id="A0A7C4JKM5"/>
<dbReference type="SUPFAM" id="SSF54373">
    <property type="entry name" value="FAD-linked reductases, C-terminal domain"/>
    <property type="match status" value="1"/>
</dbReference>
<dbReference type="PANTHER" id="PTHR42720:SF1">
    <property type="entry name" value="GLYCEROL 3-PHOSPHATE OXIDASE"/>
    <property type="match status" value="1"/>
</dbReference>
<evidence type="ECO:0000313" key="3">
    <source>
        <dbReference type="EMBL" id="HGQ65214.1"/>
    </source>
</evidence>
<dbReference type="InterPro" id="IPR036188">
    <property type="entry name" value="FAD/NAD-bd_sf"/>
</dbReference>
<protein>
    <submittedName>
        <fullName evidence="3">FAD/NAD(P)-binding oxidoreductase</fullName>
    </submittedName>
</protein>
<proteinExistence type="predicted"/>
<name>A0A7C4JKM5_9CREN</name>
<dbReference type="InterPro" id="IPR006076">
    <property type="entry name" value="FAD-dep_OxRdtase"/>
</dbReference>
<comment type="caution">
    <text evidence="3">The sequence shown here is derived from an EMBL/GenBank/DDBJ whole genome shotgun (WGS) entry which is preliminary data.</text>
</comment>
<gene>
    <name evidence="3" type="ORF">ENU08_08230</name>
    <name evidence="2" type="ORF">ENU41_00290</name>
</gene>
<dbReference type="Gene3D" id="3.30.9.10">
    <property type="entry name" value="D-Amino Acid Oxidase, subunit A, domain 2"/>
    <property type="match status" value="1"/>
</dbReference>
<dbReference type="Gene3D" id="3.50.50.60">
    <property type="entry name" value="FAD/NAD(P)-binding domain"/>
    <property type="match status" value="1"/>
</dbReference>
<dbReference type="Pfam" id="PF01266">
    <property type="entry name" value="DAO"/>
    <property type="match status" value="1"/>
</dbReference>
<dbReference type="EMBL" id="DTBD01000075">
    <property type="protein sequence ID" value="HGQ65214.1"/>
    <property type="molecule type" value="Genomic_DNA"/>
</dbReference>
<sequence length="499" mass="55540">MNKVRVVIVGAGVIGASIARVLSTYENFDIVLLDKEPDVGWGSSKANTSIIHPCHEEDLRMYFLRAELCLRGNKLWREWVEQLKIPAKWPGELMVFTSDEEEKKAREFIEIAKLNNVPGVRIVDDRELKVLEPCVGGEAKGAVYAPTAGLLSPFEAVIAIVENAVDNGVKLLTETEVYAVKIEKGRVVGVETNRGFIEADIVINAAGLYADKISHFAGVELGFHITPRKGEYVIYDEEVKVKPTKILHTTPTPKTKGVYAITTVHGNLMIGPTAEDLSSEAREDLSTTVHGIDYVVREASKLLKEIPPRSSIIRMFSGLRPEPPHGNWLIKAYADPWGFINVAGIRSPGLTAAPAIAEYVVKLIATTYDVKLVEKNNWNPYREDIARVKNKSLGEIDELIKLNPSYGEIVCFCKIVSKAEVLEAVERMMKIGIKTVTLDGIKFRTYAGFGKCQGSFCRWRIALIVSEKLGIPLHQIVVKRSTYGIGDVKVLWRDKMRLR</sequence>
<feature type="domain" description="FAD dependent oxidoreductase" evidence="1">
    <location>
        <begin position="5"/>
        <end position="362"/>
    </location>
</feature>
<reference evidence="3" key="1">
    <citation type="journal article" date="2020" name="mSystems">
        <title>Genome- and Community-Level Interaction Insights into Carbon Utilization and Element Cycling Functions of Hydrothermarchaeota in Hydrothermal Sediment.</title>
        <authorList>
            <person name="Zhou Z."/>
            <person name="Liu Y."/>
            <person name="Xu W."/>
            <person name="Pan J."/>
            <person name="Luo Z.H."/>
            <person name="Li M."/>
        </authorList>
    </citation>
    <scope>NUCLEOTIDE SEQUENCE [LARGE SCALE GENOMIC DNA]</scope>
    <source>
        <strain evidence="3">SpSt-637</strain>
        <strain evidence="2">SpSt-667</strain>
    </source>
</reference>
<evidence type="ECO:0000313" key="2">
    <source>
        <dbReference type="EMBL" id="HGQ35105.1"/>
    </source>
</evidence>
<accession>A0A7C4JKM5</accession>
<dbReference type="PANTHER" id="PTHR42720">
    <property type="entry name" value="GLYCEROL-3-PHOSPHATE DEHYDROGENASE"/>
    <property type="match status" value="1"/>
</dbReference>
<dbReference type="CDD" id="cd19946">
    <property type="entry name" value="GlpA-like_Fer2_BFD-like"/>
    <property type="match status" value="1"/>
</dbReference>
<evidence type="ECO:0000259" key="1">
    <source>
        <dbReference type="Pfam" id="PF01266"/>
    </source>
</evidence>
<dbReference type="Gene3D" id="1.10.10.1100">
    <property type="entry name" value="BFD-like [2Fe-2S]-binding domain"/>
    <property type="match status" value="1"/>
</dbReference>
<dbReference type="InterPro" id="IPR041854">
    <property type="entry name" value="BFD-like_2Fe2S-bd_dom_sf"/>
</dbReference>
<dbReference type="InterPro" id="IPR052745">
    <property type="entry name" value="G3P_Oxidase/Oxidoreductase"/>
</dbReference>
<organism evidence="3">
    <name type="scientific">Ignisphaera aggregans</name>
    <dbReference type="NCBI Taxonomy" id="334771"/>
    <lineage>
        <taxon>Archaea</taxon>
        <taxon>Thermoproteota</taxon>
        <taxon>Thermoprotei</taxon>
        <taxon>Desulfurococcales</taxon>
        <taxon>Desulfurococcaceae</taxon>
        <taxon>Ignisphaera</taxon>
    </lineage>
</organism>
<dbReference type="SUPFAM" id="SSF51905">
    <property type="entry name" value="FAD/NAD(P)-binding domain"/>
    <property type="match status" value="1"/>
</dbReference>